<reference evidence="1" key="1">
    <citation type="submission" date="2020-06" db="EMBL/GenBank/DDBJ databases">
        <authorList>
            <person name="Li T."/>
            <person name="Hu X."/>
            <person name="Zhang T."/>
            <person name="Song X."/>
            <person name="Zhang H."/>
            <person name="Dai N."/>
            <person name="Sheng W."/>
            <person name="Hou X."/>
            <person name="Wei L."/>
        </authorList>
    </citation>
    <scope>NUCLEOTIDE SEQUENCE</scope>
    <source>
        <strain evidence="1">3651</strain>
        <tissue evidence="1">Leaf</tissue>
    </source>
</reference>
<reference evidence="1" key="2">
    <citation type="journal article" date="2024" name="Plant">
        <title>Genomic evolution and insights into agronomic trait innovations of Sesamum species.</title>
        <authorList>
            <person name="Miao H."/>
            <person name="Wang L."/>
            <person name="Qu L."/>
            <person name="Liu H."/>
            <person name="Sun Y."/>
            <person name="Le M."/>
            <person name="Wang Q."/>
            <person name="Wei S."/>
            <person name="Zheng Y."/>
            <person name="Lin W."/>
            <person name="Duan Y."/>
            <person name="Cao H."/>
            <person name="Xiong S."/>
            <person name="Wang X."/>
            <person name="Wei L."/>
            <person name="Li C."/>
            <person name="Ma Q."/>
            <person name="Ju M."/>
            <person name="Zhao R."/>
            <person name="Li G."/>
            <person name="Mu C."/>
            <person name="Tian Q."/>
            <person name="Mei H."/>
            <person name="Zhang T."/>
            <person name="Gao T."/>
            <person name="Zhang H."/>
        </authorList>
    </citation>
    <scope>NUCLEOTIDE SEQUENCE</scope>
    <source>
        <strain evidence="1">3651</strain>
    </source>
</reference>
<dbReference type="AlphaFoldDB" id="A0AAE1XZC7"/>
<accession>A0AAE1XZC7</accession>
<gene>
    <name evidence="1" type="ORF">Salat_2024900</name>
</gene>
<dbReference type="GO" id="GO:0010089">
    <property type="term" value="P:xylem development"/>
    <property type="evidence" value="ECO:0007669"/>
    <property type="project" value="InterPro"/>
</dbReference>
<dbReference type="PANTHER" id="PTHR33974">
    <property type="entry name" value="VASCULAR-RELATED UNKNOWN PROTEIN 1-RELATED"/>
    <property type="match status" value="1"/>
</dbReference>
<organism evidence="1 2">
    <name type="scientific">Sesamum alatum</name>
    <dbReference type="NCBI Taxonomy" id="300844"/>
    <lineage>
        <taxon>Eukaryota</taxon>
        <taxon>Viridiplantae</taxon>
        <taxon>Streptophyta</taxon>
        <taxon>Embryophyta</taxon>
        <taxon>Tracheophyta</taxon>
        <taxon>Spermatophyta</taxon>
        <taxon>Magnoliopsida</taxon>
        <taxon>eudicotyledons</taxon>
        <taxon>Gunneridae</taxon>
        <taxon>Pentapetalae</taxon>
        <taxon>asterids</taxon>
        <taxon>lamiids</taxon>
        <taxon>Lamiales</taxon>
        <taxon>Pedaliaceae</taxon>
        <taxon>Sesamum</taxon>
    </lineage>
</organism>
<evidence type="ECO:0000313" key="1">
    <source>
        <dbReference type="EMBL" id="KAK4420744.1"/>
    </source>
</evidence>
<protein>
    <submittedName>
        <fullName evidence="1">Uncharacterized protein</fullName>
    </submittedName>
</protein>
<dbReference type="PANTHER" id="PTHR33974:SF18">
    <property type="match status" value="1"/>
</dbReference>
<keyword evidence="2" id="KW-1185">Reference proteome</keyword>
<dbReference type="InterPro" id="IPR039280">
    <property type="entry name" value="VUP"/>
</dbReference>
<name>A0AAE1XZC7_9LAMI</name>
<evidence type="ECO:0000313" key="2">
    <source>
        <dbReference type="Proteomes" id="UP001293254"/>
    </source>
</evidence>
<dbReference type="EMBL" id="JACGWO010000008">
    <property type="protein sequence ID" value="KAK4420744.1"/>
    <property type="molecule type" value="Genomic_DNA"/>
</dbReference>
<proteinExistence type="predicted"/>
<comment type="caution">
    <text evidence="1">The sequence shown here is derived from an EMBL/GenBank/DDBJ whole genome shotgun (WGS) entry which is preliminary data.</text>
</comment>
<dbReference type="Proteomes" id="UP001293254">
    <property type="component" value="Unassembled WGS sequence"/>
</dbReference>
<sequence>MQQKPVSLTTASAGTEAGVVDPDFCICKNEAEAGVVDPDFAYYIKWDTRMENSVMEKFPIACDAKMADSPEESSWTFYIQAFVCENDDQISYFSSEYESPSLVSDAASSAVKKLRYNCTEGIEFSSGKSNRNRSVHKQNWCKKQKTELPAMDYDLEDTASSPVNSPKVSYINPFRNEKEKSKADVSEIKRNTFAKGGVYTVERDTDYTDLKKRTCN</sequence>